<protein>
    <recommendedName>
        <fullName evidence="6">HTH araC/xylS-type domain-containing protein</fullName>
    </recommendedName>
</protein>
<evidence type="ECO:0000259" key="6">
    <source>
        <dbReference type="PROSITE" id="PS01124"/>
    </source>
</evidence>
<dbReference type="SUPFAM" id="SSF57884">
    <property type="entry name" value="Ada DNA repair protein, N-terminal domain (N-Ada 10)"/>
    <property type="match status" value="1"/>
</dbReference>
<organism evidence="7 8">
    <name type="scientific">Lomentospora prolificans</name>
    <dbReference type="NCBI Taxonomy" id="41688"/>
    <lineage>
        <taxon>Eukaryota</taxon>
        <taxon>Fungi</taxon>
        <taxon>Dikarya</taxon>
        <taxon>Ascomycota</taxon>
        <taxon>Pezizomycotina</taxon>
        <taxon>Sordariomycetes</taxon>
        <taxon>Hypocreomycetidae</taxon>
        <taxon>Microascales</taxon>
        <taxon>Microascaceae</taxon>
        <taxon>Lomentospora</taxon>
    </lineage>
</organism>
<dbReference type="GO" id="GO:0032259">
    <property type="term" value="P:methylation"/>
    <property type="evidence" value="ECO:0007669"/>
    <property type="project" value="UniProtKB-KW"/>
</dbReference>
<reference evidence="7 8" key="1">
    <citation type="journal article" date="2017" name="G3 (Bethesda)">
        <title>First Draft Genome Sequence of the Pathogenic Fungus Lomentospora prolificans (Formerly Scedosporium prolificans).</title>
        <authorList>
            <person name="Luo R."/>
            <person name="Zimin A."/>
            <person name="Workman R."/>
            <person name="Fan Y."/>
            <person name="Pertea G."/>
            <person name="Grossman N."/>
            <person name="Wear M.P."/>
            <person name="Jia B."/>
            <person name="Miller H."/>
            <person name="Casadevall A."/>
            <person name="Timp W."/>
            <person name="Zhang S.X."/>
            <person name="Salzberg S.L."/>
        </authorList>
    </citation>
    <scope>NUCLEOTIDE SEQUENCE [LARGE SCALE GENOMIC DNA]</scope>
    <source>
        <strain evidence="7 8">JHH-5317</strain>
    </source>
</reference>
<dbReference type="EMBL" id="NLAX01000006">
    <property type="protein sequence ID" value="PKS11651.1"/>
    <property type="molecule type" value="Genomic_DNA"/>
</dbReference>
<evidence type="ECO:0000313" key="8">
    <source>
        <dbReference type="Proteomes" id="UP000233524"/>
    </source>
</evidence>
<accession>A0A2N3NGY1</accession>
<dbReference type="Proteomes" id="UP000233524">
    <property type="component" value="Unassembled WGS sequence"/>
</dbReference>
<proteinExistence type="predicted"/>
<gene>
    <name evidence="7" type="ORF">jhhlp_001802</name>
</gene>
<keyword evidence="2" id="KW-0489">Methyltransferase</keyword>
<evidence type="ECO:0000256" key="2">
    <source>
        <dbReference type="ARBA" id="ARBA00022603"/>
    </source>
</evidence>
<dbReference type="GO" id="GO:0008270">
    <property type="term" value="F:zinc ion binding"/>
    <property type="evidence" value="ECO:0007669"/>
    <property type="project" value="InterPro"/>
</dbReference>
<keyword evidence="3" id="KW-0805">Transcription regulation</keyword>
<dbReference type="Gene3D" id="3.40.10.10">
    <property type="entry name" value="DNA Methylphosphotriester Repair Domain"/>
    <property type="match status" value="1"/>
</dbReference>
<dbReference type="SUPFAM" id="SSF46689">
    <property type="entry name" value="Homeodomain-like"/>
    <property type="match status" value="1"/>
</dbReference>
<dbReference type="STRING" id="41688.A0A2N3NGY1"/>
<dbReference type="AlphaFoldDB" id="A0A2N3NGY1"/>
<evidence type="ECO:0000256" key="4">
    <source>
        <dbReference type="ARBA" id="ARBA00023159"/>
    </source>
</evidence>
<dbReference type="GO" id="GO:0003700">
    <property type="term" value="F:DNA-binding transcription factor activity"/>
    <property type="evidence" value="ECO:0007669"/>
    <property type="project" value="InterPro"/>
</dbReference>
<dbReference type="InParanoid" id="A0A2N3NGY1"/>
<keyword evidence="2" id="KW-0808">Transferase</keyword>
<dbReference type="InterPro" id="IPR004026">
    <property type="entry name" value="Ada_DNA_repair_Zn-bd"/>
</dbReference>
<comment type="cofactor">
    <cofactor evidence="1">
        <name>Zn(2+)</name>
        <dbReference type="ChEBI" id="CHEBI:29105"/>
    </cofactor>
</comment>
<sequence length="240" mass="26092">MATQTYAAPSARWLAIQHRDPSANSAFLYGVTTTRIFCRPTCPSRVARRSNVVFFDGLPDAMLSGFRPCKRCEPCNDRWDRDAQTRTLVDAARKIILAEEARAGHWTVGSIAKELGVSGAHLHRQFKACLGVTPKAFAAGAARSRAVLEACALDVPSAGVSQAASPSMDESVGEWWCLDVDGRIQDGDNRRYGSINESMGTGNDLAHDDDLDLGLLTEMDLLGPWDPDFSSLITTQSKFA</sequence>
<dbReference type="InterPro" id="IPR009057">
    <property type="entry name" value="Homeodomain-like_sf"/>
</dbReference>
<dbReference type="Pfam" id="PF00165">
    <property type="entry name" value="HTH_AraC"/>
    <property type="match status" value="1"/>
</dbReference>
<dbReference type="GO" id="GO:0008168">
    <property type="term" value="F:methyltransferase activity"/>
    <property type="evidence" value="ECO:0007669"/>
    <property type="project" value="UniProtKB-KW"/>
</dbReference>
<dbReference type="InterPro" id="IPR035451">
    <property type="entry name" value="Ada-like_dom_sf"/>
</dbReference>
<comment type="caution">
    <text evidence="7">The sequence shown here is derived from an EMBL/GenBank/DDBJ whole genome shotgun (WGS) entry which is preliminary data.</text>
</comment>
<dbReference type="PROSITE" id="PS01124">
    <property type="entry name" value="HTH_ARAC_FAMILY_2"/>
    <property type="match status" value="1"/>
</dbReference>
<dbReference type="GO" id="GO:0043565">
    <property type="term" value="F:sequence-specific DNA binding"/>
    <property type="evidence" value="ECO:0007669"/>
    <property type="project" value="InterPro"/>
</dbReference>
<evidence type="ECO:0000256" key="5">
    <source>
        <dbReference type="ARBA" id="ARBA00023163"/>
    </source>
</evidence>
<dbReference type="GO" id="GO:0006281">
    <property type="term" value="P:DNA repair"/>
    <property type="evidence" value="ECO:0007669"/>
    <property type="project" value="InterPro"/>
</dbReference>
<keyword evidence="5" id="KW-0804">Transcription</keyword>
<evidence type="ECO:0000313" key="7">
    <source>
        <dbReference type="EMBL" id="PKS11651.1"/>
    </source>
</evidence>
<keyword evidence="8" id="KW-1185">Reference proteome</keyword>
<keyword evidence="4" id="KW-0010">Activator</keyword>
<name>A0A2N3NGY1_9PEZI</name>
<dbReference type="InterPro" id="IPR018060">
    <property type="entry name" value="HTH_AraC"/>
</dbReference>
<dbReference type="Pfam" id="PF02805">
    <property type="entry name" value="Ada_Zn_binding"/>
    <property type="match status" value="1"/>
</dbReference>
<evidence type="ECO:0000256" key="3">
    <source>
        <dbReference type="ARBA" id="ARBA00023015"/>
    </source>
</evidence>
<feature type="domain" description="HTH araC/xylS-type" evidence="6">
    <location>
        <begin position="90"/>
        <end position="137"/>
    </location>
</feature>
<dbReference type="Gene3D" id="1.10.10.60">
    <property type="entry name" value="Homeodomain-like"/>
    <property type="match status" value="1"/>
</dbReference>
<evidence type="ECO:0000256" key="1">
    <source>
        <dbReference type="ARBA" id="ARBA00001947"/>
    </source>
</evidence>
<dbReference type="VEuPathDB" id="FungiDB:jhhlp_001802"/>
<dbReference type="OrthoDB" id="2447880at2759"/>